<organism evidence="8 9">
    <name type="scientific">Neptunomonas marina</name>
    <dbReference type="NCBI Taxonomy" id="1815562"/>
    <lineage>
        <taxon>Bacteria</taxon>
        <taxon>Pseudomonadati</taxon>
        <taxon>Pseudomonadota</taxon>
        <taxon>Gammaproteobacteria</taxon>
        <taxon>Oceanospirillales</taxon>
        <taxon>Oceanospirillaceae</taxon>
        <taxon>Neptunomonas</taxon>
    </lineage>
</organism>
<dbReference type="InterPro" id="IPR052155">
    <property type="entry name" value="Biofilm_reg_signaling"/>
</dbReference>
<evidence type="ECO:0000313" key="9">
    <source>
        <dbReference type="Proteomes" id="UP000282818"/>
    </source>
</evidence>
<dbReference type="SMART" id="SM00086">
    <property type="entry name" value="PAC"/>
    <property type="match status" value="1"/>
</dbReference>
<protein>
    <submittedName>
        <fullName evidence="8">EAL domain-containing protein</fullName>
    </submittedName>
</protein>
<evidence type="ECO:0000256" key="2">
    <source>
        <dbReference type="SAM" id="Phobius"/>
    </source>
</evidence>
<dbReference type="PROSITE" id="PS50112">
    <property type="entry name" value="PAS"/>
    <property type="match status" value="1"/>
</dbReference>
<dbReference type="RefSeq" id="WP_127694816.1">
    <property type="nucleotide sequence ID" value="NZ_SACQ01000006.1"/>
</dbReference>
<evidence type="ECO:0000259" key="3">
    <source>
        <dbReference type="PROSITE" id="PS50112"/>
    </source>
</evidence>
<proteinExistence type="predicted"/>
<evidence type="ECO:0000259" key="5">
    <source>
        <dbReference type="PROSITE" id="PS50883"/>
    </source>
</evidence>
<dbReference type="GO" id="GO:0006355">
    <property type="term" value="P:regulation of DNA-templated transcription"/>
    <property type="evidence" value="ECO:0007669"/>
    <property type="project" value="InterPro"/>
</dbReference>
<dbReference type="InterPro" id="IPR035965">
    <property type="entry name" value="PAS-like_dom_sf"/>
</dbReference>
<dbReference type="Pfam" id="PF00989">
    <property type="entry name" value="PAS"/>
    <property type="match status" value="1"/>
</dbReference>
<dbReference type="Pfam" id="PF00672">
    <property type="entry name" value="HAMP"/>
    <property type="match status" value="1"/>
</dbReference>
<dbReference type="FunFam" id="3.30.70.270:FF:000001">
    <property type="entry name" value="Diguanylate cyclase domain protein"/>
    <property type="match status" value="1"/>
</dbReference>
<dbReference type="SUPFAM" id="SSF158472">
    <property type="entry name" value="HAMP domain-like"/>
    <property type="match status" value="1"/>
</dbReference>
<dbReference type="SUPFAM" id="SSF141868">
    <property type="entry name" value="EAL domain-like"/>
    <property type="match status" value="1"/>
</dbReference>
<dbReference type="InterPro" id="IPR029787">
    <property type="entry name" value="Nucleotide_cyclase"/>
</dbReference>
<reference evidence="8 9" key="1">
    <citation type="submission" date="2019-01" db="EMBL/GenBank/DDBJ databases">
        <authorList>
            <person name="Chen W.-M."/>
        </authorList>
    </citation>
    <scope>NUCLEOTIDE SEQUENCE [LARGE SCALE GENOMIC DNA]</scope>
    <source>
        <strain evidence="8 9">HPM-16</strain>
    </source>
</reference>
<dbReference type="GO" id="GO:0003824">
    <property type="term" value="F:catalytic activity"/>
    <property type="evidence" value="ECO:0007669"/>
    <property type="project" value="UniProtKB-ARBA"/>
</dbReference>
<dbReference type="InterPro" id="IPR001633">
    <property type="entry name" value="EAL_dom"/>
</dbReference>
<feature type="domain" description="GGDEF" evidence="7">
    <location>
        <begin position="525"/>
        <end position="658"/>
    </location>
</feature>
<feature type="transmembrane region" description="Helical" evidence="2">
    <location>
        <begin position="170"/>
        <end position="190"/>
    </location>
</feature>
<name>A0A437Q698_9GAMM</name>
<dbReference type="PANTHER" id="PTHR44757">
    <property type="entry name" value="DIGUANYLATE CYCLASE DGCP"/>
    <property type="match status" value="1"/>
</dbReference>
<dbReference type="AlphaFoldDB" id="A0A437Q698"/>
<feature type="domain" description="PAC" evidence="4">
    <location>
        <begin position="441"/>
        <end position="493"/>
    </location>
</feature>
<feature type="domain" description="HAMP" evidence="6">
    <location>
        <begin position="191"/>
        <end position="243"/>
    </location>
</feature>
<dbReference type="InterPro" id="IPR000160">
    <property type="entry name" value="GGDEF_dom"/>
</dbReference>
<sequence>MFKSFSIGVQGKIAVLLLLVVASLCWLTHSILRPQLLVAVEEQLSKGFAVKLGELEKLVLTDDGALSERWFAQAQQLVAPDNIFLVGRKADRQLHVLNGDSERLLSANELLVAYLDSAVDTYSWIEHGQQGALFGAIALPPDPESGRRYLILQRNIADWEAIFYGVVQRYFLGLFVVLLLFFGALAVLFWRKVRVRLQHMVQVSEAVAQGDLTARTSMPTDDEIGQVAAAMNTMMQRIQASQEALLNNNRQLDDILHHIPSWVFIKDLQGRYILTNRRFDEAFSERGPLIGRTVYDVVEPNDADRFVEYDQEVMASKQAISRRVSIVREGEEHQLLLVKFPLLDVNDAVYGICSVVTDLSNVEQTENLLNISRSIFENTREAILITDVDRKILDVNQSFERITGYTKSDVVGLDPNFRASGKTQDGVYRGMWQALEAYGHWKGEVINRRKNGQEYHERLSINSIMGRDEVVTGYIGIFQDITEEKQASENLTKLAYRDPLTDLHNRESFKIRLADTVSYAKRYRSSFGVLFIDLDHFKEVNDTQGHDFGDQLLVMVAERLRENTRTVDVVSRLGGDEFTVLVPGEVTESGLAVLANQIITVLSAPFVIEKQKVMIGSSIGIAIFPRDGDDIELLLKHADAAMYNAKAQGRGCFSFFDFNINARNQRMIKVKHALRSAIEDKEFSLVYQPKVNPAQMTLTGYEALIRWDSAQLGPISPAEFIPIAEESGEIERITDWVLQRVATDMQVSNVLDRSNVSINISAKQFRSDAWINTLRELDANNLINAHAITIEVTETALVDSFDKTLEQLQALRDLGATIAIDDFGTGYSSLSYLKKMPIQYLKIDRSFVKDIGVDPDDQTIVQTVIVMSHALGIKVIAEGAESQEQVDFLSAQQCDEIQGYYFAKPMPLQDLAKFSLQEPAEA</sequence>
<dbReference type="Gene3D" id="3.30.450.20">
    <property type="entry name" value="PAS domain"/>
    <property type="match status" value="2"/>
</dbReference>
<dbReference type="InterPro" id="IPR013656">
    <property type="entry name" value="PAS_4"/>
</dbReference>
<feature type="domain" description="PAS" evidence="3">
    <location>
        <begin position="373"/>
        <end position="412"/>
    </location>
</feature>
<dbReference type="PROSITE" id="PS50883">
    <property type="entry name" value="EAL"/>
    <property type="match status" value="1"/>
</dbReference>
<dbReference type="PROSITE" id="PS50887">
    <property type="entry name" value="GGDEF"/>
    <property type="match status" value="1"/>
</dbReference>
<dbReference type="PROSITE" id="PS50113">
    <property type="entry name" value="PAC"/>
    <property type="match status" value="1"/>
</dbReference>
<feature type="domain" description="EAL" evidence="5">
    <location>
        <begin position="667"/>
        <end position="919"/>
    </location>
</feature>
<gene>
    <name evidence="8" type="ORF">EOE65_13305</name>
</gene>
<dbReference type="CDD" id="cd01948">
    <property type="entry name" value="EAL"/>
    <property type="match status" value="1"/>
</dbReference>
<dbReference type="InterPro" id="IPR043128">
    <property type="entry name" value="Rev_trsase/Diguanyl_cyclase"/>
</dbReference>
<dbReference type="InterPro" id="IPR000700">
    <property type="entry name" value="PAS-assoc_C"/>
</dbReference>
<dbReference type="InterPro" id="IPR001610">
    <property type="entry name" value="PAC"/>
</dbReference>
<dbReference type="SMART" id="SM00091">
    <property type="entry name" value="PAS"/>
    <property type="match status" value="2"/>
</dbReference>
<accession>A0A437Q698</accession>
<dbReference type="InterPro" id="IPR035919">
    <property type="entry name" value="EAL_sf"/>
</dbReference>
<keyword evidence="2" id="KW-0472">Membrane</keyword>
<dbReference type="Gene3D" id="3.20.20.450">
    <property type="entry name" value="EAL domain"/>
    <property type="match status" value="1"/>
</dbReference>
<evidence type="ECO:0000259" key="4">
    <source>
        <dbReference type="PROSITE" id="PS50113"/>
    </source>
</evidence>
<dbReference type="SUPFAM" id="SSF55073">
    <property type="entry name" value="Nucleotide cyclase"/>
    <property type="match status" value="1"/>
</dbReference>
<dbReference type="GO" id="GO:0007165">
    <property type="term" value="P:signal transduction"/>
    <property type="evidence" value="ECO:0007669"/>
    <property type="project" value="InterPro"/>
</dbReference>
<keyword evidence="2" id="KW-1133">Transmembrane helix</keyword>
<dbReference type="Proteomes" id="UP000282818">
    <property type="component" value="Unassembled WGS sequence"/>
</dbReference>
<dbReference type="CDD" id="cd01949">
    <property type="entry name" value="GGDEF"/>
    <property type="match status" value="1"/>
</dbReference>
<dbReference type="CDD" id="cd06225">
    <property type="entry name" value="HAMP"/>
    <property type="match status" value="1"/>
</dbReference>
<evidence type="ECO:0000313" key="8">
    <source>
        <dbReference type="EMBL" id="RVU30031.1"/>
    </source>
</evidence>
<dbReference type="SMART" id="SM00052">
    <property type="entry name" value="EAL"/>
    <property type="match status" value="1"/>
</dbReference>
<dbReference type="InterPro" id="IPR013767">
    <property type="entry name" value="PAS_fold"/>
</dbReference>
<dbReference type="EMBL" id="SACQ01000006">
    <property type="protein sequence ID" value="RVU30031.1"/>
    <property type="molecule type" value="Genomic_DNA"/>
</dbReference>
<dbReference type="PANTHER" id="PTHR44757:SF2">
    <property type="entry name" value="BIOFILM ARCHITECTURE MAINTENANCE PROTEIN MBAA"/>
    <property type="match status" value="1"/>
</dbReference>
<dbReference type="InterPro" id="IPR000014">
    <property type="entry name" value="PAS"/>
</dbReference>
<dbReference type="Gene3D" id="3.30.70.270">
    <property type="match status" value="1"/>
</dbReference>
<dbReference type="Pfam" id="PF08448">
    <property type="entry name" value="PAS_4"/>
    <property type="match status" value="1"/>
</dbReference>
<keyword evidence="9" id="KW-1185">Reference proteome</keyword>
<comment type="caution">
    <text evidence="8">The sequence shown here is derived from an EMBL/GenBank/DDBJ whole genome shotgun (WGS) entry which is preliminary data.</text>
</comment>
<dbReference type="PROSITE" id="PS50885">
    <property type="entry name" value="HAMP"/>
    <property type="match status" value="1"/>
</dbReference>
<dbReference type="NCBIfam" id="TIGR00229">
    <property type="entry name" value="sensory_box"/>
    <property type="match status" value="2"/>
</dbReference>
<dbReference type="SMART" id="SM00304">
    <property type="entry name" value="HAMP"/>
    <property type="match status" value="1"/>
</dbReference>
<dbReference type="InterPro" id="IPR003660">
    <property type="entry name" value="HAMP_dom"/>
</dbReference>
<evidence type="ECO:0000256" key="1">
    <source>
        <dbReference type="ARBA" id="ARBA00001946"/>
    </source>
</evidence>
<dbReference type="SMART" id="SM00267">
    <property type="entry name" value="GGDEF"/>
    <property type="match status" value="1"/>
</dbReference>
<dbReference type="SUPFAM" id="SSF55785">
    <property type="entry name" value="PYP-like sensor domain (PAS domain)"/>
    <property type="match status" value="2"/>
</dbReference>
<dbReference type="GO" id="GO:0016020">
    <property type="term" value="C:membrane"/>
    <property type="evidence" value="ECO:0007669"/>
    <property type="project" value="InterPro"/>
</dbReference>
<dbReference type="CDD" id="cd00130">
    <property type="entry name" value="PAS"/>
    <property type="match status" value="2"/>
</dbReference>
<dbReference type="Pfam" id="PF00990">
    <property type="entry name" value="GGDEF"/>
    <property type="match status" value="1"/>
</dbReference>
<dbReference type="Pfam" id="PF00563">
    <property type="entry name" value="EAL"/>
    <property type="match status" value="1"/>
</dbReference>
<evidence type="ECO:0000259" key="6">
    <source>
        <dbReference type="PROSITE" id="PS50885"/>
    </source>
</evidence>
<dbReference type="Gene3D" id="1.10.8.500">
    <property type="entry name" value="HAMP domain in histidine kinase"/>
    <property type="match status" value="1"/>
</dbReference>
<keyword evidence="2" id="KW-0812">Transmembrane</keyword>
<evidence type="ECO:0000259" key="7">
    <source>
        <dbReference type="PROSITE" id="PS50887"/>
    </source>
</evidence>
<dbReference type="NCBIfam" id="TIGR00254">
    <property type="entry name" value="GGDEF"/>
    <property type="match status" value="1"/>
</dbReference>
<comment type="cofactor">
    <cofactor evidence="1">
        <name>Mg(2+)</name>
        <dbReference type="ChEBI" id="CHEBI:18420"/>
    </cofactor>
</comment>